<protein>
    <submittedName>
        <fullName evidence="1">Uncharacterized protein</fullName>
    </submittedName>
</protein>
<dbReference type="AlphaFoldDB" id="A0A9D4GIK8"/>
<proteinExistence type="predicted"/>
<comment type="caution">
    <text evidence="1">The sequence shown here is derived from an EMBL/GenBank/DDBJ whole genome shotgun (WGS) entry which is preliminary data.</text>
</comment>
<evidence type="ECO:0000313" key="2">
    <source>
        <dbReference type="Proteomes" id="UP000828390"/>
    </source>
</evidence>
<dbReference type="EMBL" id="JAIWYP010000005">
    <property type="protein sequence ID" value="KAH3818086.1"/>
    <property type="molecule type" value="Genomic_DNA"/>
</dbReference>
<dbReference type="InterPro" id="IPR027897">
    <property type="entry name" value="DUF4559"/>
</dbReference>
<dbReference type="Pfam" id="PF15112">
    <property type="entry name" value="DUF4559"/>
    <property type="match status" value="1"/>
</dbReference>
<sequence length="332" mass="38353">MDIELKDIGTRNWVKTWLALRCFKDAILPFMKDKCAEQYLKDISYIKHLSGSKAYTCNLCKVDELKPPKKKKTNKVCPDKGSCGYLCDRIIDLHVKNDPNWSNTNSEFWSDDTRGPWERIKCFIHTSGYKEKKDISEADITAFVQICTSNELLKTAFGTDLECLEKVRDIRNGMCHSGSMAVSGIDFLTYVRLIEKALKLTIFDGYPSANEELKKLHTLEHDNGKVTIEDEMTAREETIEAIREVKKMLEQQVSTDHFKKEIANLKSNEDEHIRLLEQRFIYIEKHLLTLQEDHTKNKTRLEEHKKILSNIQNGIAAQHTTINEIAVDAKKI</sequence>
<dbReference type="Proteomes" id="UP000828390">
    <property type="component" value="Unassembled WGS sequence"/>
</dbReference>
<accession>A0A9D4GIK8</accession>
<evidence type="ECO:0000313" key="1">
    <source>
        <dbReference type="EMBL" id="KAH3818086.1"/>
    </source>
</evidence>
<reference evidence="1" key="1">
    <citation type="journal article" date="2019" name="bioRxiv">
        <title>The Genome of the Zebra Mussel, Dreissena polymorpha: A Resource for Invasive Species Research.</title>
        <authorList>
            <person name="McCartney M.A."/>
            <person name="Auch B."/>
            <person name="Kono T."/>
            <person name="Mallez S."/>
            <person name="Zhang Y."/>
            <person name="Obille A."/>
            <person name="Becker A."/>
            <person name="Abrahante J.E."/>
            <person name="Garbe J."/>
            <person name="Badalamenti J.P."/>
            <person name="Herman A."/>
            <person name="Mangelson H."/>
            <person name="Liachko I."/>
            <person name="Sullivan S."/>
            <person name="Sone E.D."/>
            <person name="Koren S."/>
            <person name="Silverstein K.A.T."/>
            <person name="Beckman K.B."/>
            <person name="Gohl D.M."/>
        </authorList>
    </citation>
    <scope>NUCLEOTIDE SEQUENCE</scope>
    <source>
        <strain evidence="1">Duluth1</strain>
        <tissue evidence="1">Whole animal</tissue>
    </source>
</reference>
<keyword evidence="2" id="KW-1185">Reference proteome</keyword>
<organism evidence="1 2">
    <name type="scientific">Dreissena polymorpha</name>
    <name type="common">Zebra mussel</name>
    <name type="synonym">Mytilus polymorpha</name>
    <dbReference type="NCBI Taxonomy" id="45954"/>
    <lineage>
        <taxon>Eukaryota</taxon>
        <taxon>Metazoa</taxon>
        <taxon>Spiralia</taxon>
        <taxon>Lophotrochozoa</taxon>
        <taxon>Mollusca</taxon>
        <taxon>Bivalvia</taxon>
        <taxon>Autobranchia</taxon>
        <taxon>Heteroconchia</taxon>
        <taxon>Euheterodonta</taxon>
        <taxon>Imparidentia</taxon>
        <taxon>Neoheterodontei</taxon>
        <taxon>Myida</taxon>
        <taxon>Dreissenoidea</taxon>
        <taxon>Dreissenidae</taxon>
        <taxon>Dreissena</taxon>
    </lineage>
</organism>
<reference evidence="1" key="2">
    <citation type="submission" date="2020-11" db="EMBL/GenBank/DDBJ databases">
        <authorList>
            <person name="McCartney M.A."/>
            <person name="Auch B."/>
            <person name="Kono T."/>
            <person name="Mallez S."/>
            <person name="Becker A."/>
            <person name="Gohl D.M."/>
            <person name="Silverstein K.A.T."/>
            <person name="Koren S."/>
            <person name="Bechman K.B."/>
            <person name="Herman A."/>
            <person name="Abrahante J.E."/>
            <person name="Garbe J."/>
        </authorList>
    </citation>
    <scope>NUCLEOTIDE SEQUENCE</scope>
    <source>
        <strain evidence="1">Duluth1</strain>
        <tissue evidence="1">Whole animal</tissue>
    </source>
</reference>
<name>A0A9D4GIK8_DREPO</name>
<gene>
    <name evidence="1" type="ORF">DPMN_119682</name>
</gene>